<evidence type="ECO:0000313" key="1">
    <source>
        <dbReference type="EMBL" id="GMT12282.1"/>
    </source>
</evidence>
<accession>A0AAV5V1R1</accession>
<dbReference type="AlphaFoldDB" id="A0AAV5V1R1"/>
<protein>
    <submittedName>
        <fullName evidence="1">Uncharacterized protein</fullName>
    </submittedName>
</protein>
<dbReference type="EMBL" id="BTSY01000001">
    <property type="protein sequence ID" value="GMT12282.1"/>
    <property type="molecule type" value="Genomic_DNA"/>
</dbReference>
<comment type="caution">
    <text evidence="1">The sequence shown here is derived from an EMBL/GenBank/DDBJ whole genome shotgun (WGS) entry which is preliminary data.</text>
</comment>
<keyword evidence="2" id="KW-1185">Reference proteome</keyword>
<organism evidence="1 2">
    <name type="scientific">Pristionchus fissidentatus</name>
    <dbReference type="NCBI Taxonomy" id="1538716"/>
    <lineage>
        <taxon>Eukaryota</taxon>
        <taxon>Metazoa</taxon>
        <taxon>Ecdysozoa</taxon>
        <taxon>Nematoda</taxon>
        <taxon>Chromadorea</taxon>
        <taxon>Rhabditida</taxon>
        <taxon>Rhabditina</taxon>
        <taxon>Diplogasteromorpha</taxon>
        <taxon>Diplogasteroidea</taxon>
        <taxon>Neodiplogasteridae</taxon>
        <taxon>Pristionchus</taxon>
    </lineage>
</organism>
<reference evidence="1" key="1">
    <citation type="submission" date="2023-10" db="EMBL/GenBank/DDBJ databases">
        <title>Genome assembly of Pristionchus species.</title>
        <authorList>
            <person name="Yoshida K."/>
            <person name="Sommer R.J."/>
        </authorList>
    </citation>
    <scope>NUCLEOTIDE SEQUENCE</scope>
    <source>
        <strain evidence="1">RS5133</strain>
    </source>
</reference>
<evidence type="ECO:0000313" key="2">
    <source>
        <dbReference type="Proteomes" id="UP001432322"/>
    </source>
</evidence>
<proteinExistence type="predicted"/>
<feature type="non-terminal residue" evidence="1">
    <location>
        <position position="1"/>
    </location>
</feature>
<name>A0AAV5V1R1_9BILA</name>
<gene>
    <name evidence="1" type="ORF">PFISCL1PPCAC_3579</name>
</gene>
<dbReference type="Proteomes" id="UP001432322">
    <property type="component" value="Unassembled WGS sequence"/>
</dbReference>
<sequence length="216" mass="21946">LLLLIALEVACSDRITREETANTAAGATAVAGSTGSATTTTMEKTSTGDATFFIPATTSGGSQQGFSFDPNSMSQNHMSVSTRSIDPSGGMYGRAAGSPFGAAGFGGAGTGFDAAAGSPFAGSPFFGGAAGGPLVLGGAGFFGPGFGGPDPTLMNPLALYQQMLYYRQMSQFLLGQRTGAKGSSTTYSAASPTYSASPFPYARYILRDKLKTTRKD</sequence>